<sequence length="479" mass="50527">MTTVELSTMDATAQAELVRSGEVTALELVDAAIERIERLNPTLNAVITPMFDRARAVARTNPTGPFAGVPFLLKDLVAEVDGVPFSEGSVFVRGTTSGYTSELVTRLHRAGLVVVGKTNTPEFGMAPACEPVLHGATRNPWDLSRSTSGSSGGSAAAVAAGLVPMAHGNDLGGSIRFPAAACGLFGLKPTRARTPLGPEYGDVINGWAVEHALTLTVRDSAALLDAIAGPALGDPYQAPTPVRPFAEEVAVDPRRLRIAYSPRTPGGELGHPDCVAAVEDAAALCAALGHEVIEADLPGLDGEVGGAIGTVFNAATAWILAYWIRRVGREPRPGELEPLTVAYWDAGRQVSASDYLLAIETLQRFSRTVARFLTGVDLWLTPTMSEPPAPLGEITASPDDPLRAISRGARTVAYPAVIANITGNPAMSVPLWSNADGLPIGVHFLGRYGDEATLFQLAGQLERARPWAHRRPPTHATRL</sequence>
<evidence type="ECO:0000256" key="1">
    <source>
        <dbReference type="ARBA" id="ARBA00009199"/>
    </source>
</evidence>
<name>A0ABV6MRI5_9PSEU</name>
<dbReference type="PANTHER" id="PTHR11895">
    <property type="entry name" value="TRANSAMIDASE"/>
    <property type="match status" value="1"/>
</dbReference>
<dbReference type="Proteomes" id="UP001589810">
    <property type="component" value="Unassembled WGS sequence"/>
</dbReference>
<accession>A0ABV6MRI5</accession>
<reference evidence="3 4" key="1">
    <citation type="submission" date="2024-09" db="EMBL/GenBank/DDBJ databases">
        <authorList>
            <person name="Sun Q."/>
            <person name="Mori K."/>
        </authorList>
    </citation>
    <scope>NUCLEOTIDE SEQUENCE [LARGE SCALE GENOMIC DNA]</scope>
    <source>
        <strain evidence="3 4">TBRC 1432</strain>
    </source>
</reference>
<proteinExistence type="inferred from homology"/>
<protein>
    <submittedName>
        <fullName evidence="3">Amidase</fullName>
    </submittedName>
</protein>
<feature type="domain" description="Amidase" evidence="2">
    <location>
        <begin position="27"/>
        <end position="454"/>
    </location>
</feature>
<dbReference type="SUPFAM" id="SSF75304">
    <property type="entry name" value="Amidase signature (AS) enzymes"/>
    <property type="match status" value="1"/>
</dbReference>
<dbReference type="PANTHER" id="PTHR11895:SF7">
    <property type="entry name" value="GLUTAMYL-TRNA(GLN) AMIDOTRANSFERASE SUBUNIT A, MITOCHONDRIAL"/>
    <property type="match status" value="1"/>
</dbReference>
<dbReference type="RefSeq" id="WP_273941328.1">
    <property type="nucleotide sequence ID" value="NZ_CP097263.1"/>
</dbReference>
<evidence type="ECO:0000313" key="3">
    <source>
        <dbReference type="EMBL" id="MFC0542920.1"/>
    </source>
</evidence>
<dbReference type="Gene3D" id="3.90.1300.10">
    <property type="entry name" value="Amidase signature (AS) domain"/>
    <property type="match status" value="1"/>
</dbReference>
<dbReference type="InterPro" id="IPR036928">
    <property type="entry name" value="AS_sf"/>
</dbReference>
<gene>
    <name evidence="3" type="ORF">ACFFH7_15585</name>
</gene>
<dbReference type="InterPro" id="IPR023631">
    <property type="entry name" value="Amidase_dom"/>
</dbReference>
<evidence type="ECO:0000259" key="2">
    <source>
        <dbReference type="Pfam" id="PF01425"/>
    </source>
</evidence>
<dbReference type="EMBL" id="JBHLUD010000004">
    <property type="protein sequence ID" value="MFC0542920.1"/>
    <property type="molecule type" value="Genomic_DNA"/>
</dbReference>
<keyword evidence="4" id="KW-1185">Reference proteome</keyword>
<dbReference type="Pfam" id="PF01425">
    <property type="entry name" value="Amidase"/>
    <property type="match status" value="1"/>
</dbReference>
<comment type="similarity">
    <text evidence="1">Belongs to the amidase family.</text>
</comment>
<comment type="caution">
    <text evidence="3">The sequence shown here is derived from an EMBL/GenBank/DDBJ whole genome shotgun (WGS) entry which is preliminary data.</text>
</comment>
<dbReference type="InterPro" id="IPR000120">
    <property type="entry name" value="Amidase"/>
</dbReference>
<evidence type="ECO:0000313" key="4">
    <source>
        <dbReference type="Proteomes" id="UP001589810"/>
    </source>
</evidence>
<organism evidence="3 4">
    <name type="scientific">Kutzneria chonburiensis</name>
    <dbReference type="NCBI Taxonomy" id="1483604"/>
    <lineage>
        <taxon>Bacteria</taxon>
        <taxon>Bacillati</taxon>
        <taxon>Actinomycetota</taxon>
        <taxon>Actinomycetes</taxon>
        <taxon>Pseudonocardiales</taxon>
        <taxon>Pseudonocardiaceae</taxon>
        <taxon>Kutzneria</taxon>
    </lineage>
</organism>